<dbReference type="InterPro" id="IPR013767">
    <property type="entry name" value="PAS_fold"/>
</dbReference>
<name>A0ABN6CYM9_9GAMM</name>
<dbReference type="InterPro" id="IPR000160">
    <property type="entry name" value="GGDEF_dom"/>
</dbReference>
<keyword evidence="8" id="KW-1185">Reference proteome</keyword>
<feature type="domain" description="PAS" evidence="3">
    <location>
        <begin position="249"/>
        <end position="322"/>
    </location>
</feature>
<dbReference type="SUPFAM" id="SSF141868">
    <property type="entry name" value="EAL domain-like"/>
    <property type="match status" value="1"/>
</dbReference>
<dbReference type="Gene3D" id="3.30.450.20">
    <property type="entry name" value="PAS domain"/>
    <property type="match status" value="1"/>
</dbReference>
<dbReference type="InterPro" id="IPR029787">
    <property type="entry name" value="Nucleotide_cyclase"/>
</dbReference>
<keyword evidence="1" id="KW-0175">Coiled coil</keyword>
<evidence type="ECO:0000256" key="2">
    <source>
        <dbReference type="SAM" id="Phobius"/>
    </source>
</evidence>
<evidence type="ECO:0000259" key="4">
    <source>
        <dbReference type="PROSITE" id="PS50883"/>
    </source>
</evidence>
<evidence type="ECO:0008006" key="9">
    <source>
        <dbReference type="Google" id="ProtNLM"/>
    </source>
</evidence>
<keyword evidence="2" id="KW-1133">Transmembrane helix</keyword>
<dbReference type="SMART" id="SM00052">
    <property type="entry name" value="EAL"/>
    <property type="match status" value="1"/>
</dbReference>
<dbReference type="NCBIfam" id="TIGR00254">
    <property type="entry name" value="GGDEF"/>
    <property type="match status" value="1"/>
</dbReference>
<dbReference type="Gene3D" id="6.10.340.10">
    <property type="match status" value="1"/>
</dbReference>
<dbReference type="PANTHER" id="PTHR44757:SF4">
    <property type="entry name" value="DIGUANYLATE CYCLASE DGCE-RELATED"/>
    <property type="match status" value="1"/>
</dbReference>
<dbReference type="CDD" id="cd01949">
    <property type="entry name" value="GGDEF"/>
    <property type="match status" value="1"/>
</dbReference>
<proteinExistence type="predicted"/>
<feature type="coiled-coil region" evidence="1">
    <location>
        <begin position="225"/>
        <end position="256"/>
    </location>
</feature>
<dbReference type="SMART" id="SM00267">
    <property type="entry name" value="GGDEF"/>
    <property type="match status" value="1"/>
</dbReference>
<gene>
    <name evidence="7" type="ORF">THMIRHAM_18850</name>
</gene>
<dbReference type="PANTHER" id="PTHR44757">
    <property type="entry name" value="DIGUANYLATE CYCLASE DGCP"/>
    <property type="match status" value="1"/>
</dbReference>
<feature type="domain" description="HAMP" evidence="5">
    <location>
        <begin position="192"/>
        <end position="244"/>
    </location>
</feature>
<dbReference type="CDD" id="cd00130">
    <property type="entry name" value="PAS"/>
    <property type="match status" value="1"/>
</dbReference>
<dbReference type="Pfam" id="PF00989">
    <property type="entry name" value="PAS"/>
    <property type="match status" value="1"/>
</dbReference>
<protein>
    <recommendedName>
        <fullName evidence="9">EAL domain-containing protein</fullName>
    </recommendedName>
</protein>
<dbReference type="SMART" id="SM00091">
    <property type="entry name" value="PAS"/>
    <property type="match status" value="1"/>
</dbReference>
<dbReference type="SUPFAM" id="SSF158472">
    <property type="entry name" value="HAMP domain-like"/>
    <property type="match status" value="1"/>
</dbReference>
<dbReference type="SUPFAM" id="SSF55785">
    <property type="entry name" value="PYP-like sensor domain (PAS domain)"/>
    <property type="match status" value="1"/>
</dbReference>
<keyword evidence="2" id="KW-0472">Membrane</keyword>
<dbReference type="RefSeq" id="WP_237261574.1">
    <property type="nucleotide sequence ID" value="NZ_AP024202.1"/>
</dbReference>
<dbReference type="InterPro" id="IPR043128">
    <property type="entry name" value="Rev_trsase/Diguanyl_cyclase"/>
</dbReference>
<evidence type="ECO:0000259" key="5">
    <source>
        <dbReference type="PROSITE" id="PS50885"/>
    </source>
</evidence>
<dbReference type="SUPFAM" id="SSF55073">
    <property type="entry name" value="Nucleotide cyclase"/>
    <property type="match status" value="1"/>
</dbReference>
<feature type="transmembrane region" description="Helical" evidence="2">
    <location>
        <begin position="12"/>
        <end position="34"/>
    </location>
</feature>
<sequence>MLKQLYLKSIKFKLIVAIALLHAILMSIFVLDLVNRQQTFLLEESKQATTGIAKTLAANSIPWVLSKDLAGLEEILNTQAQQSNLVFTMITNSKGKILAYYHRTEPTTDVIGKSIEFPAPQPDNDILTFTDSKSALDIAVPIKIESTVIGWARIHMSRANIDKSVQLVTLEGLVYALIAILIGTFFAWRMGRNLTKDINTLVEATHRVRSGERDITLSLKREDELQILSENFQDMLGNLNNKEKELHSEKELLETTLKSIGDGVISTNKDGLITYLNPAAETLTGWSNSQAYGLHIEQVFKIHHETSMEKVANPALLGMEKRKTINLPQHTILIDRHEQKISIEDSGAPIIDKAGNIVGSVLVFHDATEERDLKKRLTWQALHDSLTSLKNRQAFENELDELIERSVHQQTQNHCLLYIDLDQFKIINDTVGHSAGDEQLKQVASILREHVRETDLLARIGGDEFAILLENCSLENALRIAENIRVAVHQHRFLWKDRIFDIGTSIGITQMRGFFNRATAMSQADIACYIAKDSGRNRIHVYNEENQAFSNLDWANRIKRSLEDEKFILYAQKIIPLQNKGNHIYEVLVRLQDGENIITPDQFLPAAERFNLMSDLDLYIVRHAYKWLEEHFTQVDRININISGQSLSNPDFSNKLLAILENYDHLNRKICFEVLETTAITHMSASISFLQRIKTHGCQLALDDFGSGFSSFGWLKTLPVDYVKIDGAFILDILNDPIDAAMVKAIHQISDHMNIETIAEFVENQEVADWLTNMGIDYAQGYHFHKPSPLNTILESSGAVDID</sequence>
<dbReference type="NCBIfam" id="TIGR00229">
    <property type="entry name" value="sensory_box"/>
    <property type="match status" value="1"/>
</dbReference>
<organism evidence="7 8">
    <name type="scientific">Thiomicrorhabdus immobilis</name>
    <dbReference type="NCBI Taxonomy" id="2791037"/>
    <lineage>
        <taxon>Bacteria</taxon>
        <taxon>Pseudomonadati</taxon>
        <taxon>Pseudomonadota</taxon>
        <taxon>Gammaproteobacteria</taxon>
        <taxon>Thiotrichales</taxon>
        <taxon>Piscirickettsiaceae</taxon>
        <taxon>Thiomicrorhabdus</taxon>
    </lineage>
</organism>
<dbReference type="InterPro" id="IPR035965">
    <property type="entry name" value="PAS-like_dom_sf"/>
</dbReference>
<dbReference type="Proteomes" id="UP001054820">
    <property type="component" value="Chromosome"/>
</dbReference>
<feature type="domain" description="GGDEF" evidence="6">
    <location>
        <begin position="412"/>
        <end position="544"/>
    </location>
</feature>
<dbReference type="EMBL" id="AP024202">
    <property type="protein sequence ID" value="BCN94100.1"/>
    <property type="molecule type" value="Genomic_DNA"/>
</dbReference>
<dbReference type="Pfam" id="PF00563">
    <property type="entry name" value="EAL"/>
    <property type="match status" value="1"/>
</dbReference>
<dbReference type="PROSITE" id="PS50883">
    <property type="entry name" value="EAL"/>
    <property type="match status" value="1"/>
</dbReference>
<dbReference type="PROSITE" id="PS50885">
    <property type="entry name" value="HAMP"/>
    <property type="match status" value="1"/>
</dbReference>
<dbReference type="CDD" id="cd01948">
    <property type="entry name" value="EAL"/>
    <property type="match status" value="1"/>
</dbReference>
<dbReference type="InterPro" id="IPR003660">
    <property type="entry name" value="HAMP_dom"/>
</dbReference>
<dbReference type="SMART" id="SM00304">
    <property type="entry name" value="HAMP"/>
    <property type="match status" value="1"/>
</dbReference>
<dbReference type="InterPro" id="IPR001633">
    <property type="entry name" value="EAL_dom"/>
</dbReference>
<dbReference type="Gene3D" id="3.20.20.450">
    <property type="entry name" value="EAL domain"/>
    <property type="match status" value="1"/>
</dbReference>
<evidence type="ECO:0000313" key="7">
    <source>
        <dbReference type="EMBL" id="BCN94100.1"/>
    </source>
</evidence>
<dbReference type="InterPro" id="IPR035919">
    <property type="entry name" value="EAL_sf"/>
</dbReference>
<dbReference type="InterPro" id="IPR052155">
    <property type="entry name" value="Biofilm_reg_signaling"/>
</dbReference>
<evidence type="ECO:0000256" key="1">
    <source>
        <dbReference type="SAM" id="Coils"/>
    </source>
</evidence>
<keyword evidence="2" id="KW-0812">Transmembrane</keyword>
<dbReference type="Pfam" id="PF00990">
    <property type="entry name" value="GGDEF"/>
    <property type="match status" value="1"/>
</dbReference>
<evidence type="ECO:0000259" key="6">
    <source>
        <dbReference type="PROSITE" id="PS50887"/>
    </source>
</evidence>
<feature type="transmembrane region" description="Helical" evidence="2">
    <location>
        <begin position="167"/>
        <end position="188"/>
    </location>
</feature>
<dbReference type="Gene3D" id="3.30.70.270">
    <property type="match status" value="1"/>
</dbReference>
<evidence type="ECO:0000259" key="3">
    <source>
        <dbReference type="PROSITE" id="PS50112"/>
    </source>
</evidence>
<accession>A0ABN6CYM9</accession>
<feature type="domain" description="EAL" evidence="4">
    <location>
        <begin position="551"/>
        <end position="801"/>
    </location>
</feature>
<reference evidence="7" key="1">
    <citation type="journal article" date="2022" name="Arch. Microbiol.">
        <title>Thiomicrorhabdus immobilis sp. nov., a mesophilic sulfur-oxidizing bacterium isolated from sediment of a brackish lake in northern Japan.</title>
        <authorList>
            <person name="Kojima H."/>
            <person name="Mochizuki J."/>
            <person name="Kanda M."/>
            <person name="Watanabe T."/>
            <person name="Fukui M."/>
        </authorList>
    </citation>
    <scope>NUCLEOTIDE SEQUENCE</scope>
    <source>
        <strain evidence="7">Am19</strain>
    </source>
</reference>
<evidence type="ECO:0000313" key="8">
    <source>
        <dbReference type="Proteomes" id="UP001054820"/>
    </source>
</evidence>
<dbReference type="PROSITE" id="PS50887">
    <property type="entry name" value="GGDEF"/>
    <property type="match status" value="1"/>
</dbReference>
<dbReference type="PROSITE" id="PS50112">
    <property type="entry name" value="PAS"/>
    <property type="match status" value="1"/>
</dbReference>
<dbReference type="Pfam" id="PF00672">
    <property type="entry name" value="HAMP"/>
    <property type="match status" value="1"/>
</dbReference>
<dbReference type="InterPro" id="IPR000014">
    <property type="entry name" value="PAS"/>
</dbReference>